<comment type="similarity">
    <text evidence="1">Belongs to the LovG family.</text>
</comment>
<evidence type="ECO:0000256" key="8">
    <source>
        <dbReference type="SAM" id="MobiDB-lite"/>
    </source>
</evidence>
<dbReference type="GO" id="GO:0005737">
    <property type="term" value="C:cytoplasm"/>
    <property type="evidence" value="ECO:0007669"/>
    <property type="project" value="TreeGrafter"/>
</dbReference>
<evidence type="ECO:0000256" key="5">
    <source>
        <dbReference type="ARBA" id="ARBA00051142"/>
    </source>
</evidence>
<feature type="region of interest" description="Disordered" evidence="8">
    <location>
        <begin position="56"/>
        <end position="76"/>
    </location>
</feature>
<name>A0A7M4FEG1_CROPO</name>
<dbReference type="PANTHER" id="PTHR48070">
    <property type="entry name" value="ESTERASE OVCA2"/>
    <property type="match status" value="1"/>
</dbReference>
<dbReference type="GO" id="GO:0032526">
    <property type="term" value="P:response to retinoic acid"/>
    <property type="evidence" value="ECO:0007669"/>
    <property type="project" value="TreeGrafter"/>
</dbReference>
<evidence type="ECO:0000256" key="2">
    <source>
        <dbReference type="ARBA" id="ARBA00021974"/>
    </source>
</evidence>
<evidence type="ECO:0000259" key="9">
    <source>
        <dbReference type="Pfam" id="PF03959"/>
    </source>
</evidence>
<dbReference type="Gene3D" id="3.40.50.1820">
    <property type="entry name" value="alpha/beta hydrolase"/>
    <property type="match status" value="1"/>
</dbReference>
<dbReference type="GO" id="GO:0106435">
    <property type="term" value="F:carboxylesterase activity"/>
    <property type="evidence" value="ECO:0007669"/>
    <property type="project" value="UniProtKB-EC"/>
</dbReference>
<evidence type="ECO:0000256" key="1">
    <source>
        <dbReference type="ARBA" id="ARBA00005863"/>
    </source>
</evidence>
<evidence type="ECO:0000256" key="4">
    <source>
        <dbReference type="ARBA" id="ARBA00039155"/>
    </source>
</evidence>
<dbReference type="InterPro" id="IPR005645">
    <property type="entry name" value="FSH-like_dom"/>
</dbReference>
<evidence type="ECO:0000256" key="3">
    <source>
        <dbReference type="ARBA" id="ARBA00022801"/>
    </source>
</evidence>
<feature type="compositionally biased region" description="Gly residues" evidence="8">
    <location>
        <begin position="56"/>
        <end position="71"/>
    </location>
</feature>
<organism evidence="10 11">
    <name type="scientific">Crocodylus porosus</name>
    <name type="common">Saltwater crocodile</name>
    <name type="synonym">Estuarine crocodile</name>
    <dbReference type="NCBI Taxonomy" id="8502"/>
    <lineage>
        <taxon>Eukaryota</taxon>
        <taxon>Metazoa</taxon>
        <taxon>Chordata</taxon>
        <taxon>Craniata</taxon>
        <taxon>Vertebrata</taxon>
        <taxon>Euteleostomi</taxon>
        <taxon>Archelosauria</taxon>
        <taxon>Archosauria</taxon>
        <taxon>Crocodylia</taxon>
        <taxon>Longirostres</taxon>
        <taxon>Crocodylidae</taxon>
        <taxon>Crocodylus</taxon>
    </lineage>
</organism>
<reference evidence="10" key="2">
    <citation type="submission" date="2025-09" db="UniProtKB">
        <authorList>
            <consortium name="Ensembl"/>
        </authorList>
    </citation>
    <scope>IDENTIFICATION</scope>
</reference>
<comment type="function">
    <text evidence="6">Exhibits ester hydrolase activity with a strong preference for long-chain alkyl ester substrates and high selectivity against a variety of short, branched, and substituted esters. Is able to hydrolyze ester bonds within a wide range of p-nitrophenyl derivatives (C2-C14) in vitro, with a strong preference toward substrates of &gt;8 carbons.</text>
</comment>
<evidence type="ECO:0000313" key="11">
    <source>
        <dbReference type="Proteomes" id="UP000594220"/>
    </source>
</evidence>
<dbReference type="GO" id="GO:0005634">
    <property type="term" value="C:nucleus"/>
    <property type="evidence" value="ECO:0007669"/>
    <property type="project" value="TreeGrafter"/>
</dbReference>
<dbReference type="Pfam" id="PF03959">
    <property type="entry name" value="FSH1"/>
    <property type="match status" value="1"/>
</dbReference>
<dbReference type="Proteomes" id="UP000594220">
    <property type="component" value="Unplaced"/>
</dbReference>
<reference evidence="10" key="1">
    <citation type="submission" date="2025-08" db="UniProtKB">
        <authorList>
            <consortium name="Ensembl"/>
        </authorList>
    </citation>
    <scope>IDENTIFICATION</scope>
</reference>
<evidence type="ECO:0000256" key="7">
    <source>
        <dbReference type="ARBA" id="ARBA00093679"/>
    </source>
</evidence>
<dbReference type="InterPro" id="IPR050593">
    <property type="entry name" value="LovG"/>
</dbReference>
<comment type="catalytic activity">
    <reaction evidence="5">
        <text>a carboxylic ester + H2O = an alcohol + a carboxylate + H(+)</text>
        <dbReference type="Rhea" id="RHEA:21164"/>
        <dbReference type="ChEBI" id="CHEBI:15377"/>
        <dbReference type="ChEBI" id="CHEBI:15378"/>
        <dbReference type="ChEBI" id="CHEBI:29067"/>
        <dbReference type="ChEBI" id="CHEBI:30879"/>
        <dbReference type="ChEBI" id="CHEBI:33308"/>
        <dbReference type="EC" id="3.1.1.1"/>
    </reaction>
</comment>
<feature type="domain" description="Serine hydrolase" evidence="9">
    <location>
        <begin position="8"/>
        <end position="53"/>
    </location>
</feature>
<proteinExistence type="inferred from homology"/>
<dbReference type="InterPro" id="IPR029058">
    <property type="entry name" value="AB_hydrolase_fold"/>
</dbReference>
<keyword evidence="3" id="KW-0378">Hydrolase</keyword>
<sequence length="190" mass="19182">MSGGSPPPLRILCLHGYRQDARSFHVRTGALRKALRGQAELVSISAPHALRVPGDGPGGAPCFGDPGGPASRGGDVAEGLGVSGLSRARPARAVLGAGPGAALAAVGFLAHLPPLVRPRHGLRDSVLWCGGWDTGASLPPRPGPADAGRRLPSPACPQNLPAVSESLLPQLLPPCCGGKLSMETHTGPGH</sequence>
<dbReference type="PANTHER" id="PTHR48070:SF6">
    <property type="entry name" value="ESTERASE OVCA2"/>
    <property type="match status" value="1"/>
</dbReference>
<dbReference type="AlphaFoldDB" id="A0A7M4FEG1"/>
<protein>
    <recommendedName>
        <fullName evidence="2">Esterase OVCA2</fullName>
        <ecNumber evidence="4">3.1.1.1</ecNumber>
    </recommendedName>
    <alternativeName>
        <fullName evidence="7">OVCA2 serine hydrolase domain-containing protein</fullName>
    </alternativeName>
</protein>
<accession>A0A7M4FEG1</accession>
<dbReference type="EC" id="3.1.1.1" evidence="4"/>
<dbReference type="Ensembl" id="ENSCPRT00005026618.1">
    <property type="protein sequence ID" value="ENSCPRP00005022783.1"/>
    <property type="gene ID" value="ENSCPRG00005015881.1"/>
</dbReference>
<evidence type="ECO:0000256" key="6">
    <source>
        <dbReference type="ARBA" id="ARBA00093420"/>
    </source>
</evidence>
<evidence type="ECO:0000313" key="10">
    <source>
        <dbReference type="Ensembl" id="ENSCPRP00005022783.1"/>
    </source>
</evidence>
<keyword evidence="11" id="KW-1185">Reference proteome</keyword>